<comment type="caution">
    <text evidence="1">The sequence shown here is derived from an EMBL/GenBank/DDBJ whole genome shotgun (WGS) entry which is preliminary data.</text>
</comment>
<dbReference type="AlphaFoldDB" id="A0A168BJW8"/>
<name>A0A168BJW8_9HYPO</name>
<dbReference type="Proteomes" id="UP000078544">
    <property type="component" value="Unassembled WGS sequence"/>
</dbReference>
<keyword evidence="2" id="KW-1185">Reference proteome</keyword>
<gene>
    <name evidence="1" type="ORF">AAL_04630</name>
</gene>
<evidence type="ECO:0000313" key="1">
    <source>
        <dbReference type="EMBL" id="KZZ95399.1"/>
    </source>
</evidence>
<evidence type="ECO:0000313" key="2">
    <source>
        <dbReference type="Proteomes" id="UP000078544"/>
    </source>
</evidence>
<dbReference type="OrthoDB" id="5391496at2759"/>
<sequence length="213" mass="23424">MNGPRPVILPPFTPSELLQHLVAHTTYPTTVVIAWHREEFVNALAEDIGLHGDEGGHPLLKTSLFQTSVSRHLNIVFTPTVTHLRVFLGTFTLSDIRVRAPPSQANLSRKPAMLMVYGMLELHRDGTEWSAQGLGTSAAMLVEGALRDGFRAVMTEPRKMQDADDELEQSLRQHLPVLKGTPVKENGSWGGPTVAVSQVLGTWFGREASQQNS</sequence>
<reference evidence="1 2" key="1">
    <citation type="journal article" date="2016" name="Genome Biol. Evol.">
        <title>Divergent and convergent evolution of fungal pathogenicity.</title>
        <authorList>
            <person name="Shang Y."/>
            <person name="Xiao G."/>
            <person name="Zheng P."/>
            <person name="Cen K."/>
            <person name="Zhan S."/>
            <person name="Wang C."/>
        </authorList>
    </citation>
    <scope>NUCLEOTIDE SEQUENCE [LARGE SCALE GENOMIC DNA]</scope>
    <source>
        <strain evidence="1 2">RCEF 2490</strain>
    </source>
</reference>
<accession>A0A168BJW8</accession>
<protein>
    <submittedName>
        <fullName evidence="1">Uncharacterized protein</fullName>
    </submittedName>
</protein>
<organism evidence="1 2">
    <name type="scientific">Moelleriella libera RCEF 2490</name>
    <dbReference type="NCBI Taxonomy" id="1081109"/>
    <lineage>
        <taxon>Eukaryota</taxon>
        <taxon>Fungi</taxon>
        <taxon>Dikarya</taxon>
        <taxon>Ascomycota</taxon>
        <taxon>Pezizomycotina</taxon>
        <taxon>Sordariomycetes</taxon>
        <taxon>Hypocreomycetidae</taxon>
        <taxon>Hypocreales</taxon>
        <taxon>Clavicipitaceae</taxon>
        <taxon>Moelleriella</taxon>
    </lineage>
</organism>
<dbReference type="EMBL" id="AZGY01000009">
    <property type="protein sequence ID" value="KZZ95399.1"/>
    <property type="molecule type" value="Genomic_DNA"/>
</dbReference>
<proteinExistence type="predicted"/>